<dbReference type="GO" id="GO:0005829">
    <property type="term" value="C:cytosol"/>
    <property type="evidence" value="ECO:0007669"/>
    <property type="project" value="TreeGrafter"/>
</dbReference>
<dbReference type="PROSITE" id="PS50835">
    <property type="entry name" value="IG_LIKE"/>
    <property type="match status" value="1"/>
</dbReference>
<feature type="compositionally biased region" description="Polar residues" evidence="2">
    <location>
        <begin position="1"/>
        <end position="10"/>
    </location>
</feature>
<dbReference type="InterPro" id="IPR013783">
    <property type="entry name" value="Ig-like_fold"/>
</dbReference>
<evidence type="ECO:0000259" key="5">
    <source>
        <dbReference type="PROSITE" id="PS50835"/>
    </source>
</evidence>
<feature type="compositionally biased region" description="Gly residues" evidence="2">
    <location>
        <begin position="192"/>
        <end position="203"/>
    </location>
</feature>
<dbReference type="InterPro" id="IPR003599">
    <property type="entry name" value="Ig_sub"/>
</dbReference>
<dbReference type="SMART" id="SM00444">
    <property type="entry name" value="GYF"/>
    <property type="match status" value="1"/>
</dbReference>
<evidence type="ECO:0000313" key="6">
    <source>
        <dbReference type="EMBL" id="CAD5115448.1"/>
    </source>
</evidence>
<dbReference type="InterPro" id="IPR051640">
    <property type="entry name" value="GRB10-interact_GYF"/>
</dbReference>
<gene>
    <name evidence="6" type="ORF">DGYR_LOCUS4189</name>
</gene>
<evidence type="ECO:0000256" key="1">
    <source>
        <dbReference type="PROSITE-ProRule" id="PRU00076"/>
    </source>
</evidence>
<feature type="compositionally biased region" description="Polar residues" evidence="2">
    <location>
        <begin position="348"/>
        <end position="359"/>
    </location>
</feature>
<feature type="compositionally biased region" description="Basic and acidic residues" evidence="2">
    <location>
        <begin position="220"/>
        <end position="236"/>
    </location>
</feature>
<dbReference type="Gene3D" id="2.60.40.10">
    <property type="entry name" value="Immunoglobulins"/>
    <property type="match status" value="1"/>
</dbReference>
<dbReference type="InterPro" id="IPR007110">
    <property type="entry name" value="Ig-like_dom"/>
</dbReference>
<comment type="caution">
    <text evidence="1">Lacks conserved residue(s) required for the propagation of feature annotation.</text>
</comment>
<dbReference type="InterPro" id="IPR003598">
    <property type="entry name" value="Ig_sub2"/>
</dbReference>
<sequence>MSDNSKTTQKFGPEWMRKMTDCPNTTTNTGGGPPVRSTSPPAFPVQYKRVDRRYGKEEMLDLYACSISSNELPEDLSEFSSILKEQPQEPLNYISITEEEQRLMSPSVNSNLALRLMGRPTAPPSRGRGAERGRGRGRGRGDSSYNRDDDNIPGFPRPRRGDWESEGERAESRNERPFPGRGYEETGTSPAAGGGGSGGGSSGSGSPSKSLYRSMSSEASDWRRKDDTNDNDDWRKGGRWNSSSRAWREPRESRSRNSEHDGYQRSRSRPEGRYDEEETPEWMNDDADGSDGQGTFDASGAFRSVKELNNVDKPKEENVESKNSSVDAQKKSTDNSNANTDDTKKLELQNNNGAQSSSPEVRPSQLPPVTTVHTAHRTVDNVNQSAKAPLVEHSEIQPAVETAQVKTEDILEDHARAAENLIASLNVDEKEEVDVDADKWFYRDPQGKIQGPFNDNEMWEWYLAGYFTMDLQLRKGRLGAFRTLGQVMKAMNTYVPFGPQDTARPPPTPDQMGSYPTEQYKLYLLHQQQIHQKAQICQVMFNLAQQENYKSMSAVDLQHVAAQTVQKQQQLAAQQQISTVSDPSIIHASGPIPSTMRSWTADGPMRQPGIWEPEMETRDPIQALFQKEYQRQRMEQEVERKRQEATIREIREAEEMMKQQKDVLMEHYRREEEEMRKRKEASRLLEDLRREEGERRRIEKLREEQDLKQRMIETEELRRRQQLEEQKRQREIELEIQRNEEIRKRQERQQAEARRRHHLPANATWGVTQPTTSNGPMPLSQIQQLEAQQMEAQQIAENYRQLEASANQSAKTWSAPSNAQPQKFLQIQQEQENELASKTLPSQVPPVSVPQNAVWGTSTQWARTGAWAKAPNTPVFEPMQQMSRMDKMANIDRIFEPVMKENVDFNGWCEQALTSIDSSVDTRTFISLLKELQTLEDVREICTSHFGPTDAVERFCREYVARRSSAGLGDSYHTSAASQLNVSQQSSDEASKKVIANSGKWTVLLRPAESTSKLQRGLNNNIRQRRYSEILRQVHIDCYVTPCKTDVQATVEHLHRKNVIIFKTKSRRTDRIALDWMEKRRKIISRLEKNDKISHLLEKPKDKANRTLSVRNVKDVKVVERTIEAKINRTVKLSSFRPNIVMNGNLSDCKQTRNRICNSSSAIEKTPLKMSYLARWTKSFFTWIRSLFPSYYKNERTTRESYDIGRIEETLLNVISKLNASNRLKGQNFDQKNLSSIIKSIDSEWRLLQLADKKRFKPIKLLINSLKSKMIKMDTKEKRDKIGSYLKPILLFPLNSNDSLATSHSIDSNYHHTITILWANKSITVVLVTPWGYLKEVYTSKFANRSGCRIIVTGNNTASEIRIFYGSSLNFNFGPNCSRETQNLRYLQRKCKKKIGNIIFYGKYRLSIGGGGGFVASLFVLFKHNKIDIQRANLEFNSIPNIGDDPSLPTEIEIPKIVFSKRIGRSVNLRRHLLTGEWSYWLEWMSCNVKCGAGERKRYRKCSNRNSNRETNKIHCEGEESQTKLCVEPACYQNNIQTLISTRIGNNVTLSCKQIRKSDDRQLSWITPTRRLIKSTSYEYRNKYKLIGLNLTVFKVAKSDEGLYHCIIIRRNGIIDTADSSIQTVSINTRSTICHLAPNICRNEGVCVIENDKNVCKCTKYFKGTFCERGEEYCKYLRYYEQPNSQGNQFEYKDNELLKQVKQMPNNDQDGSFNNLPKPTHIWEYDNNRNNRFNKIKTGNTIQDFSPCPGQFKTIASSPELALKNYVNLATKQHEQSTFSKANRIPVYRHEPNNIGNQMIERQPKKFRRNFMLKGQNQFVSRRFSTSTAIGDMNPPFNSTLDYHNNHDRYDTELATMSFNSAKTDIDQDAVEMCQKLCDSLRGIKEESDLRSVARKAPTTKITLINSPHSFHQDKDTIQNDKKSSILDAVTSHLGSISENRSNFNPLKHLANTSLPKLNSDINRIDTLKENMNGKTATESSARDRWTKSNLSRDNQHNKINNMETQTKLRKKVICKKIIRENKT</sequence>
<feature type="compositionally biased region" description="Polar residues" evidence="2">
    <location>
        <begin position="1988"/>
        <end position="2004"/>
    </location>
</feature>
<feature type="compositionally biased region" description="Basic and acidic residues" evidence="2">
    <location>
        <begin position="128"/>
        <end position="150"/>
    </location>
</feature>
<dbReference type="InterPro" id="IPR036383">
    <property type="entry name" value="TSP1_rpt_sf"/>
</dbReference>
<dbReference type="InterPro" id="IPR003169">
    <property type="entry name" value="GYF"/>
</dbReference>
<feature type="domain" description="EGF-like" evidence="3">
    <location>
        <begin position="1630"/>
        <end position="1668"/>
    </location>
</feature>
<dbReference type="Gene3D" id="2.10.25.10">
    <property type="entry name" value="Laminin"/>
    <property type="match status" value="1"/>
</dbReference>
<dbReference type="SUPFAM" id="SSF48726">
    <property type="entry name" value="Immunoglobulin"/>
    <property type="match status" value="1"/>
</dbReference>
<dbReference type="PANTHER" id="PTHR14445:SF36">
    <property type="entry name" value="FI03272P-RELATED"/>
    <property type="match status" value="1"/>
</dbReference>
<dbReference type="Gene3D" id="2.20.100.10">
    <property type="entry name" value="Thrombospondin type-1 (TSP1) repeat"/>
    <property type="match status" value="1"/>
</dbReference>
<reference evidence="6 7" key="1">
    <citation type="submission" date="2020-08" db="EMBL/GenBank/DDBJ databases">
        <authorList>
            <person name="Hejnol A."/>
        </authorList>
    </citation>
    <scope>NUCLEOTIDE SEQUENCE [LARGE SCALE GENOMIC DNA]</scope>
</reference>
<feature type="region of interest" description="Disordered" evidence="2">
    <location>
        <begin position="1973"/>
        <end position="2004"/>
    </location>
</feature>
<dbReference type="PROSITE" id="PS00022">
    <property type="entry name" value="EGF_1"/>
    <property type="match status" value="1"/>
</dbReference>
<protein>
    <submittedName>
        <fullName evidence="6">DgyrCDS4421</fullName>
    </submittedName>
</protein>
<dbReference type="SMART" id="SM00408">
    <property type="entry name" value="IGc2"/>
    <property type="match status" value="1"/>
</dbReference>
<feature type="domain" description="Ig-like" evidence="5">
    <location>
        <begin position="1529"/>
        <end position="1626"/>
    </location>
</feature>
<dbReference type="Proteomes" id="UP000549394">
    <property type="component" value="Unassembled WGS sequence"/>
</dbReference>
<dbReference type="PROSITE" id="PS50092">
    <property type="entry name" value="TSP1"/>
    <property type="match status" value="1"/>
</dbReference>
<feature type="region of interest" description="Disordered" evidence="2">
    <location>
        <begin position="1"/>
        <end position="43"/>
    </location>
</feature>
<feature type="compositionally biased region" description="Basic and acidic residues" evidence="2">
    <location>
        <begin position="304"/>
        <end position="320"/>
    </location>
</feature>
<feature type="compositionally biased region" description="Basic and acidic residues" evidence="2">
    <location>
        <begin position="246"/>
        <end position="273"/>
    </location>
</feature>
<dbReference type="OrthoDB" id="48509at2759"/>
<dbReference type="InterPro" id="IPR036179">
    <property type="entry name" value="Ig-like_dom_sf"/>
</dbReference>
<comment type="caution">
    <text evidence="6">The sequence shown here is derived from an EMBL/GenBank/DDBJ whole genome shotgun (WGS) entry which is preliminary data.</text>
</comment>
<keyword evidence="1" id="KW-1015">Disulfide bond</keyword>
<name>A0A7I8VJL4_9ANNE</name>
<dbReference type="PANTHER" id="PTHR14445">
    <property type="entry name" value="GRB10 INTERACTING GYF PROTEIN"/>
    <property type="match status" value="1"/>
</dbReference>
<dbReference type="SUPFAM" id="SSF82895">
    <property type="entry name" value="TSP-1 type 1 repeat"/>
    <property type="match status" value="1"/>
</dbReference>
<feature type="domain" description="GYF" evidence="4">
    <location>
        <begin position="437"/>
        <end position="485"/>
    </location>
</feature>
<evidence type="ECO:0000259" key="4">
    <source>
        <dbReference type="PROSITE" id="PS50829"/>
    </source>
</evidence>
<dbReference type="CDD" id="cd00072">
    <property type="entry name" value="GYF"/>
    <property type="match status" value="1"/>
</dbReference>
<dbReference type="PROSITE" id="PS50026">
    <property type="entry name" value="EGF_3"/>
    <property type="match status" value="1"/>
</dbReference>
<dbReference type="SUPFAM" id="SSF55277">
    <property type="entry name" value="GYF domain"/>
    <property type="match status" value="1"/>
</dbReference>
<dbReference type="EMBL" id="CAJFCJ010000006">
    <property type="protein sequence ID" value="CAD5115448.1"/>
    <property type="molecule type" value="Genomic_DNA"/>
</dbReference>
<feature type="compositionally biased region" description="Acidic residues" evidence="2">
    <location>
        <begin position="274"/>
        <end position="289"/>
    </location>
</feature>
<evidence type="ECO:0000313" key="7">
    <source>
        <dbReference type="Proteomes" id="UP000549394"/>
    </source>
</evidence>
<proteinExistence type="predicted"/>
<feature type="compositionally biased region" description="Polar residues" evidence="2">
    <location>
        <begin position="765"/>
        <end position="775"/>
    </location>
</feature>
<feature type="compositionally biased region" description="Polar residues" evidence="2">
    <location>
        <begin position="209"/>
        <end position="219"/>
    </location>
</feature>
<dbReference type="Gene3D" id="3.30.1490.40">
    <property type="match status" value="1"/>
</dbReference>
<dbReference type="Pfam" id="PF00090">
    <property type="entry name" value="TSP_1"/>
    <property type="match status" value="1"/>
</dbReference>
<dbReference type="InterPro" id="IPR035445">
    <property type="entry name" value="GYF-like_dom_sf"/>
</dbReference>
<feature type="compositionally biased region" description="Basic and acidic residues" evidence="2">
    <location>
        <begin position="159"/>
        <end position="184"/>
    </location>
</feature>
<dbReference type="SMART" id="SM00409">
    <property type="entry name" value="IG"/>
    <property type="match status" value="1"/>
</dbReference>
<feature type="region of interest" description="Disordered" evidence="2">
    <location>
        <begin position="105"/>
        <end position="367"/>
    </location>
</feature>
<keyword evidence="7" id="KW-1185">Reference proteome</keyword>
<accession>A0A7I8VJL4</accession>
<dbReference type="Pfam" id="PF02213">
    <property type="entry name" value="GYF"/>
    <property type="match status" value="1"/>
</dbReference>
<keyword evidence="1" id="KW-0245">EGF-like domain</keyword>
<feature type="disulfide bond" evidence="1">
    <location>
        <begin position="1658"/>
        <end position="1667"/>
    </location>
</feature>
<dbReference type="InterPro" id="IPR000884">
    <property type="entry name" value="TSP1_rpt"/>
</dbReference>
<organism evidence="6 7">
    <name type="scientific">Dimorphilus gyrociliatus</name>
    <dbReference type="NCBI Taxonomy" id="2664684"/>
    <lineage>
        <taxon>Eukaryota</taxon>
        <taxon>Metazoa</taxon>
        <taxon>Spiralia</taxon>
        <taxon>Lophotrochozoa</taxon>
        <taxon>Annelida</taxon>
        <taxon>Polychaeta</taxon>
        <taxon>Polychaeta incertae sedis</taxon>
        <taxon>Dinophilidae</taxon>
        <taxon>Dimorphilus</taxon>
    </lineage>
</organism>
<evidence type="ECO:0000256" key="2">
    <source>
        <dbReference type="SAM" id="MobiDB-lite"/>
    </source>
</evidence>
<dbReference type="SMART" id="SM00209">
    <property type="entry name" value="TSP1"/>
    <property type="match status" value="1"/>
</dbReference>
<dbReference type="InterPro" id="IPR000742">
    <property type="entry name" value="EGF"/>
</dbReference>
<evidence type="ECO:0000259" key="3">
    <source>
        <dbReference type="PROSITE" id="PS50026"/>
    </source>
</evidence>
<dbReference type="PROSITE" id="PS50829">
    <property type="entry name" value="GYF"/>
    <property type="match status" value="1"/>
</dbReference>
<feature type="region of interest" description="Disordered" evidence="2">
    <location>
        <begin position="745"/>
        <end position="776"/>
    </location>
</feature>